<evidence type="ECO:0000313" key="3">
    <source>
        <dbReference type="EMBL" id="KKO75319.1"/>
    </source>
</evidence>
<dbReference type="AlphaFoldDB" id="A0A0F9ZCF1"/>
<feature type="coiled-coil region" evidence="2">
    <location>
        <begin position="239"/>
        <end position="290"/>
    </location>
</feature>
<dbReference type="Gene3D" id="3.40.50.1910">
    <property type="match status" value="1"/>
</dbReference>
<dbReference type="GeneID" id="36319671"/>
<dbReference type="EMBL" id="JPQZ01000024">
    <property type="protein sequence ID" value="KKO75319.1"/>
    <property type="molecule type" value="Genomic_DNA"/>
</dbReference>
<name>A0A0F9ZCF1_9MICR</name>
<dbReference type="VEuPathDB" id="MicrosporidiaDB:G9O61_00g003160"/>
<dbReference type="Gene3D" id="3.40.50.2060">
    <property type="match status" value="1"/>
</dbReference>
<dbReference type="RefSeq" id="XP_024331061.1">
    <property type="nucleotide sequence ID" value="XM_024474744.1"/>
</dbReference>
<evidence type="ECO:0000313" key="4">
    <source>
        <dbReference type="Proteomes" id="UP000034350"/>
    </source>
</evidence>
<accession>A0A0F9ZCF1</accession>
<gene>
    <name evidence="3" type="ORF">AAJ76_2400017973</name>
</gene>
<dbReference type="SUPFAM" id="SSF56815">
    <property type="entry name" value="Sec1/munc18-like (SM) proteins"/>
    <property type="match status" value="1"/>
</dbReference>
<dbReference type="Pfam" id="PF00995">
    <property type="entry name" value="Sec1"/>
    <property type="match status" value="2"/>
</dbReference>
<organism evidence="3 4">
    <name type="scientific">Vairimorpha ceranae</name>
    <dbReference type="NCBI Taxonomy" id="40302"/>
    <lineage>
        <taxon>Eukaryota</taxon>
        <taxon>Fungi</taxon>
        <taxon>Fungi incertae sedis</taxon>
        <taxon>Microsporidia</taxon>
        <taxon>Nosematidae</taxon>
        <taxon>Vairimorpha</taxon>
    </lineage>
</organism>
<dbReference type="Proteomes" id="UP000034350">
    <property type="component" value="Unassembled WGS sequence"/>
</dbReference>
<dbReference type="GO" id="GO:0016192">
    <property type="term" value="P:vesicle-mediated transport"/>
    <property type="evidence" value="ECO:0007669"/>
    <property type="project" value="InterPro"/>
</dbReference>
<comment type="similarity">
    <text evidence="1">Belongs to the STXBP/unc-18/SEC1 family.</text>
</comment>
<keyword evidence="4" id="KW-1185">Reference proteome</keyword>
<dbReference type="OrthoDB" id="10266265at2759"/>
<evidence type="ECO:0000256" key="2">
    <source>
        <dbReference type="SAM" id="Coils"/>
    </source>
</evidence>
<comment type="caution">
    <text evidence="3">The sequence shown here is derived from an EMBL/GenBank/DDBJ whole genome shotgun (WGS) entry which is preliminary data.</text>
</comment>
<protein>
    <submittedName>
        <fullName evidence="3">Vacuolar protein sorting-associated protein</fullName>
    </submittedName>
</protein>
<reference evidence="3 4" key="1">
    <citation type="journal article" date="2015" name="Environ. Microbiol.">
        <title>Genome analyses suggest the presence of polyploidy and recent human-driven expansions in eight global populations of the honeybee pathogen Nosema ceranae.</title>
        <authorList>
            <person name="Pelin A."/>
            <person name="Selman M."/>
            <person name="Aris-Brosou S."/>
            <person name="Farinelli L."/>
            <person name="Corradi N."/>
        </authorList>
    </citation>
    <scope>NUCLEOTIDE SEQUENCE [LARGE SCALE GENOMIC DNA]</scope>
    <source>
        <strain evidence="3 4">PA08 1199</strain>
    </source>
</reference>
<dbReference type="InterPro" id="IPR027482">
    <property type="entry name" value="Sec1-like_dom2"/>
</dbReference>
<evidence type="ECO:0000256" key="1">
    <source>
        <dbReference type="ARBA" id="ARBA00009884"/>
    </source>
</evidence>
<dbReference type="VEuPathDB" id="MicrosporidiaDB:AAJ76_2400017973"/>
<dbReference type="InterPro" id="IPR043154">
    <property type="entry name" value="Sec-1-like_dom1"/>
</dbReference>
<dbReference type="PANTHER" id="PTHR11679">
    <property type="entry name" value="VESICLE PROTEIN SORTING-ASSOCIATED"/>
    <property type="match status" value="1"/>
</dbReference>
<dbReference type="InterPro" id="IPR036045">
    <property type="entry name" value="Sec1-like_sf"/>
</dbReference>
<dbReference type="InterPro" id="IPR001619">
    <property type="entry name" value="Sec1-like"/>
</dbReference>
<proteinExistence type="inferred from homology"/>
<sequence>MDFLLPKISKILTASDGVKCLLFDTFTKSSISSLIPHSHFLNNDYFLFDDIQNTRKKVNINCVCVLSISSIKNLIQEISNPSYRTYTVLFTTTIDPYLLNLLAKNDIYGVIREIHEIYMDFCKQDSYLFTLNNINNFIYSLGSKPTFYHYKQNYEDVVKDPFIDLNSEGGRVFVINRSYDNITPLIIDWHYQAMIKKYCNYNDGLVKIYDNTYCMDDDFFQNNKFKNISEVSTNIELMVKELDKKKRIKKINIKEIEEINKLGDIVKKHMDIYNCIINNLEEKKQLSENENLMLKKFKKGELSFNNFNENIKDLNKCVNINLLNILKSTDKKLKFDFKKQEDIKLAYVPPICKIAKDILKGKMDDWICLDERFNKSKYTVFYFKGGVTYTEYRHIMIYFKEHKNVYVVSESITS</sequence>
<keyword evidence="2" id="KW-0175">Coiled coil</keyword>